<dbReference type="PROSITE" id="PS51015">
    <property type="entry name" value="YDG"/>
    <property type="match status" value="1"/>
</dbReference>
<evidence type="ECO:0000256" key="3">
    <source>
        <dbReference type="SAM" id="MobiDB-lite"/>
    </source>
</evidence>
<feature type="domain" description="YDG" evidence="4">
    <location>
        <begin position="325"/>
        <end position="466"/>
    </location>
</feature>
<dbReference type="PANTHER" id="PTHR14140:SF27">
    <property type="entry name" value="OS04G0289800 PROTEIN"/>
    <property type="match status" value="1"/>
</dbReference>
<sequence length="499" mass="54198">MALVESSPNTTQFLEASTNLHVHRSIHRARIISRDAFSETSHQAASQHTTRPPTQPTSQSLSQPLSQTSSATMSFSLKRKAAGAPDGSGNAKKPSTGSSPTAMSAQLKPEGSKGAAAGGGLPQPPKLPGTHRTMDAYIQTVNHDVLNRLCAWSTMMPKWTLDHPQIKNKKTELEKFFAFFDQYISTFGNFMDRKTYGSRQRILDSTHRIFDQSFEAKQRLFTKEDKERAQAIHHWASEAAMLPDPPAAAEASDHEKKSGSGRAKAASGSGASTKTKATNLAIRIPRPGHPIFGHGGIMDGIAYAGNGCARYNPSREQLHRVGHQHGHNEQEPGQMYGSRMKAAFDGAHGATQAGIAGSSTDGAFSIMISGAYDDLDEDGGEQIWYSGSGSSENQDPARCGERTRSTAMLYINYTTGALVRVLRKADSKSPWAPSIGIRYDGLYRIVLIKTGRNAKGGLYERFLLRRDAKANQGCLTLEQLQSIPSAEQAAEYRKIADGY</sequence>
<accession>A0A484FPH2</accession>
<keyword evidence="6" id="KW-1185">Reference proteome</keyword>
<evidence type="ECO:0000259" key="4">
    <source>
        <dbReference type="PROSITE" id="PS51015"/>
    </source>
</evidence>
<evidence type="ECO:0000256" key="2">
    <source>
        <dbReference type="PROSITE-ProRule" id="PRU00358"/>
    </source>
</evidence>
<feature type="compositionally biased region" description="Low complexity" evidence="3">
    <location>
        <begin position="46"/>
        <end position="70"/>
    </location>
</feature>
<gene>
    <name evidence="5" type="primary">UHRF1</name>
    <name evidence="5" type="ORF">Cob_v007279</name>
</gene>
<dbReference type="Proteomes" id="UP000014480">
    <property type="component" value="Unassembled WGS sequence"/>
</dbReference>
<dbReference type="InterPro" id="IPR015947">
    <property type="entry name" value="PUA-like_sf"/>
</dbReference>
<name>A0A484FPH2_COLOR</name>
<dbReference type="SMART" id="SM00466">
    <property type="entry name" value="SRA"/>
    <property type="match status" value="1"/>
</dbReference>
<comment type="subcellular location">
    <subcellularLocation>
        <location evidence="2">Nucleus</location>
    </subcellularLocation>
</comment>
<comment type="caution">
    <text evidence="5">The sequence shown here is derived from an EMBL/GenBank/DDBJ whole genome shotgun (WGS) entry which is preliminary data.</text>
</comment>
<dbReference type="AlphaFoldDB" id="A0A484FPH2"/>
<dbReference type="GO" id="GO:0061630">
    <property type="term" value="F:ubiquitin protein ligase activity"/>
    <property type="evidence" value="ECO:0007669"/>
    <property type="project" value="TreeGrafter"/>
</dbReference>
<dbReference type="OrthoDB" id="2270193at2759"/>
<dbReference type="PANTHER" id="PTHR14140">
    <property type="entry name" value="E3 UBIQUITIN-PROTEIN LIGASE UHRF-RELATED"/>
    <property type="match status" value="1"/>
</dbReference>
<dbReference type="InterPro" id="IPR036987">
    <property type="entry name" value="SRA-YDG_sf"/>
</dbReference>
<evidence type="ECO:0000313" key="6">
    <source>
        <dbReference type="Proteomes" id="UP000014480"/>
    </source>
</evidence>
<dbReference type="Gene3D" id="2.30.280.10">
    <property type="entry name" value="SRA-YDG"/>
    <property type="match status" value="1"/>
</dbReference>
<feature type="compositionally biased region" description="Low complexity" evidence="3">
    <location>
        <begin position="260"/>
        <end position="274"/>
    </location>
</feature>
<dbReference type="GO" id="GO:0005634">
    <property type="term" value="C:nucleus"/>
    <property type="evidence" value="ECO:0007669"/>
    <property type="project" value="UniProtKB-SubCell"/>
</dbReference>
<dbReference type="STRING" id="1213857.A0A484FPH2"/>
<feature type="compositionally biased region" description="Polar residues" evidence="3">
    <location>
        <begin position="93"/>
        <end position="104"/>
    </location>
</feature>
<protein>
    <submittedName>
        <fullName evidence="5">E3 ubiquitin-protein ligase UHRF1</fullName>
    </submittedName>
</protein>
<organism evidence="5 6">
    <name type="scientific">Colletotrichum orbiculare (strain 104-T / ATCC 96160 / CBS 514.97 / LARS 414 / MAFF 240422)</name>
    <name type="common">Cucumber anthracnose fungus</name>
    <name type="synonym">Colletotrichum lagenarium</name>
    <dbReference type="NCBI Taxonomy" id="1213857"/>
    <lineage>
        <taxon>Eukaryota</taxon>
        <taxon>Fungi</taxon>
        <taxon>Dikarya</taxon>
        <taxon>Ascomycota</taxon>
        <taxon>Pezizomycotina</taxon>
        <taxon>Sordariomycetes</taxon>
        <taxon>Hypocreomycetidae</taxon>
        <taxon>Glomerellales</taxon>
        <taxon>Glomerellaceae</taxon>
        <taxon>Colletotrichum</taxon>
        <taxon>Colletotrichum orbiculare species complex</taxon>
    </lineage>
</organism>
<dbReference type="InterPro" id="IPR045134">
    <property type="entry name" value="UHRF1/2-like"/>
</dbReference>
<evidence type="ECO:0000256" key="1">
    <source>
        <dbReference type="ARBA" id="ARBA00023242"/>
    </source>
</evidence>
<evidence type="ECO:0000313" key="5">
    <source>
        <dbReference type="EMBL" id="TDZ19798.1"/>
    </source>
</evidence>
<dbReference type="SUPFAM" id="SSF88697">
    <property type="entry name" value="PUA domain-like"/>
    <property type="match status" value="1"/>
</dbReference>
<dbReference type="GO" id="GO:0016567">
    <property type="term" value="P:protein ubiquitination"/>
    <property type="evidence" value="ECO:0007669"/>
    <property type="project" value="TreeGrafter"/>
</dbReference>
<keyword evidence="1 2" id="KW-0539">Nucleus</keyword>
<proteinExistence type="predicted"/>
<reference evidence="6" key="2">
    <citation type="journal article" date="2019" name="Mol. Plant Microbe Interact.">
        <title>Genome sequence resources for four phytopathogenic fungi from the Colletotrichum orbiculare species complex.</title>
        <authorList>
            <person name="Gan P."/>
            <person name="Tsushima A."/>
            <person name="Narusaka M."/>
            <person name="Narusaka Y."/>
            <person name="Takano Y."/>
            <person name="Kubo Y."/>
            <person name="Shirasu K."/>
        </authorList>
    </citation>
    <scope>GENOME REANNOTATION</scope>
    <source>
        <strain evidence="6">104-T / ATCC 96160 / CBS 514.97 / LARS 414 / MAFF 240422</strain>
    </source>
</reference>
<feature type="region of interest" description="Disordered" evidence="3">
    <location>
        <begin position="241"/>
        <end position="274"/>
    </location>
</feature>
<dbReference type="Pfam" id="PF02182">
    <property type="entry name" value="SAD_SRA"/>
    <property type="match status" value="1"/>
</dbReference>
<feature type="region of interest" description="Disordered" evidence="3">
    <location>
        <begin position="37"/>
        <end position="131"/>
    </location>
</feature>
<reference evidence="6" key="1">
    <citation type="journal article" date="2013" name="New Phytol.">
        <title>Comparative genomic and transcriptomic analyses reveal the hemibiotrophic stage shift of Colletotrichum fungi.</title>
        <authorList>
            <person name="Gan P."/>
            <person name="Ikeda K."/>
            <person name="Irieda H."/>
            <person name="Narusaka M."/>
            <person name="O'Connell R.J."/>
            <person name="Narusaka Y."/>
            <person name="Takano Y."/>
            <person name="Kubo Y."/>
            <person name="Shirasu K."/>
        </authorList>
    </citation>
    <scope>NUCLEOTIDE SEQUENCE [LARGE SCALE GENOMIC DNA]</scope>
    <source>
        <strain evidence="6">104-T / ATCC 96160 / CBS 514.97 / LARS 414 / MAFF 240422</strain>
    </source>
</reference>
<dbReference type="InterPro" id="IPR003105">
    <property type="entry name" value="SRA_YDG"/>
</dbReference>
<dbReference type="GO" id="GO:0044027">
    <property type="term" value="P:negative regulation of gene expression via chromosomal CpG island methylation"/>
    <property type="evidence" value="ECO:0007669"/>
    <property type="project" value="TreeGrafter"/>
</dbReference>
<dbReference type="EMBL" id="AMCV02000018">
    <property type="protein sequence ID" value="TDZ19798.1"/>
    <property type="molecule type" value="Genomic_DNA"/>
</dbReference>